<keyword evidence="18" id="KW-1185">Reference proteome</keyword>
<comment type="subcellular location">
    <subcellularLocation>
        <location evidence="1">Cell membrane</location>
        <topology evidence="1">Multi-pass membrane protein</topology>
    </subcellularLocation>
</comment>
<keyword evidence="8 13" id="KW-0175">Coiled coil</keyword>
<feature type="transmembrane region" description="Helical" evidence="15">
    <location>
        <begin position="156"/>
        <end position="173"/>
    </location>
</feature>
<evidence type="ECO:0000256" key="14">
    <source>
        <dbReference type="SAM" id="MobiDB-lite"/>
    </source>
</evidence>
<evidence type="ECO:0000256" key="10">
    <source>
        <dbReference type="ARBA" id="ARBA00023136"/>
    </source>
</evidence>
<dbReference type="InterPro" id="IPR027359">
    <property type="entry name" value="Volt_channel_dom_sf"/>
</dbReference>
<evidence type="ECO:0000256" key="8">
    <source>
        <dbReference type="ARBA" id="ARBA00023054"/>
    </source>
</evidence>
<feature type="compositionally biased region" description="Polar residues" evidence="14">
    <location>
        <begin position="42"/>
        <end position="58"/>
    </location>
</feature>
<accession>A0A167KUK7</accession>
<gene>
    <name evidence="17" type="ORF">CALVIDRAFT_538501</name>
</gene>
<evidence type="ECO:0000256" key="3">
    <source>
        <dbReference type="ARBA" id="ARBA00022448"/>
    </source>
</evidence>
<evidence type="ECO:0000256" key="5">
    <source>
        <dbReference type="ARBA" id="ARBA00022692"/>
    </source>
</evidence>
<feature type="coiled-coil region" evidence="13">
    <location>
        <begin position="313"/>
        <end position="340"/>
    </location>
</feature>
<dbReference type="STRING" id="1330018.A0A167KUK7"/>
<dbReference type="EMBL" id="KV417291">
    <property type="protein sequence ID" value="KZO95024.1"/>
    <property type="molecule type" value="Genomic_DNA"/>
</dbReference>
<evidence type="ECO:0000256" key="13">
    <source>
        <dbReference type="SAM" id="Coils"/>
    </source>
</evidence>
<dbReference type="PANTHER" id="PTHR46480:SF1">
    <property type="entry name" value="VOLTAGE-GATED HYDROGEN CHANNEL 1"/>
    <property type="match status" value="1"/>
</dbReference>
<evidence type="ECO:0000313" key="18">
    <source>
        <dbReference type="Proteomes" id="UP000076738"/>
    </source>
</evidence>
<keyword evidence="6" id="KW-0851">Voltage-gated channel</keyword>
<evidence type="ECO:0000256" key="11">
    <source>
        <dbReference type="ARBA" id="ARBA00023303"/>
    </source>
</evidence>
<dbReference type="PANTHER" id="PTHR46480">
    <property type="entry name" value="F20B24.22"/>
    <property type="match status" value="1"/>
</dbReference>
<proteinExistence type="predicted"/>
<evidence type="ECO:0000256" key="4">
    <source>
        <dbReference type="ARBA" id="ARBA00022475"/>
    </source>
</evidence>
<evidence type="ECO:0000256" key="6">
    <source>
        <dbReference type="ARBA" id="ARBA00022882"/>
    </source>
</evidence>
<dbReference type="OrthoDB" id="427456at2759"/>
<keyword evidence="7 15" id="KW-1133">Transmembrane helix</keyword>
<keyword evidence="11" id="KW-0407">Ion channel</keyword>
<dbReference type="InterPro" id="IPR005821">
    <property type="entry name" value="Ion_trans_dom"/>
</dbReference>
<dbReference type="InterPro" id="IPR031846">
    <property type="entry name" value="Hvcn1"/>
</dbReference>
<evidence type="ECO:0000313" key="17">
    <source>
        <dbReference type="EMBL" id="KZO95024.1"/>
    </source>
</evidence>
<dbReference type="AlphaFoldDB" id="A0A167KUK7"/>
<protein>
    <recommendedName>
        <fullName evidence="2">Voltage-gated hydrogen channel 1</fullName>
    </recommendedName>
    <alternativeName>
        <fullName evidence="12">Hydrogen voltage-gated channel 1</fullName>
    </alternativeName>
</protein>
<feature type="compositionally biased region" description="Acidic residues" evidence="14">
    <location>
        <begin position="372"/>
        <end position="384"/>
    </location>
</feature>
<sequence length="393" mass="43594">MSKPGSPILPVHAQDIIVPARSPAPSTPKGTEEGLISPPRTARTNNNVHWSVPNTPFSPKTMRTARTSNTNGTGRSTAMDVLEDVVEKLQEQSVANVWDAEEPEPEEKYQESLRSGKSGHTGKSGKSGHSHAPSTFVGKVEHFRHHLRHWLHNDKFHYTIIGLVILDLVAVFLDLTLSLLTLACFTDDQLAYFLSFGITNAPESPSCVLHESTALNGADWFLWALSVFLLGIFVMEIFASFFAFGPTHFLKPLYAIDAIVVIASLIMEVYFKFADDGKSGSSPAALIVLRLWKIVRAIHAIAHSIELKNQSIIKAVREAMEEVQEEQKSLSNHLERAQIKVAYLKDECPNVKEDEIERFVDAEIEKRKALEAQEDEESGDSSDDGAEKPKETV</sequence>
<reference evidence="17 18" key="1">
    <citation type="journal article" date="2016" name="Mol. Biol. Evol.">
        <title>Comparative Genomics of Early-Diverging Mushroom-Forming Fungi Provides Insights into the Origins of Lignocellulose Decay Capabilities.</title>
        <authorList>
            <person name="Nagy L.G."/>
            <person name="Riley R."/>
            <person name="Tritt A."/>
            <person name="Adam C."/>
            <person name="Daum C."/>
            <person name="Floudas D."/>
            <person name="Sun H."/>
            <person name="Yadav J.S."/>
            <person name="Pangilinan J."/>
            <person name="Larsson K.H."/>
            <person name="Matsuura K."/>
            <person name="Barry K."/>
            <person name="Labutti K."/>
            <person name="Kuo R."/>
            <person name="Ohm R.A."/>
            <person name="Bhattacharya S.S."/>
            <person name="Shirouzu T."/>
            <person name="Yoshinaga Y."/>
            <person name="Martin F.M."/>
            <person name="Grigoriev I.V."/>
            <person name="Hibbett D.S."/>
        </authorList>
    </citation>
    <scope>NUCLEOTIDE SEQUENCE [LARGE SCALE GENOMIC DNA]</scope>
    <source>
        <strain evidence="17 18">TUFC12733</strain>
    </source>
</reference>
<evidence type="ECO:0000256" key="2">
    <source>
        <dbReference type="ARBA" id="ARBA00015897"/>
    </source>
</evidence>
<dbReference type="GO" id="GO:0030171">
    <property type="term" value="F:voltage-gated proton channel activity"/>
    <property type="evidence" value="ECO:0007669"/>
    <property type="project" value="InterPro"/>
</dbReference>
<dbReference type="GO" id="GO:0005886">
    <property type="term" value="C:plasma membrane"/>
    <property type="evidence" value="ECO:0007669"/>
    <property type="project" value="UniProtKB-SubCell"/>
</dbReference>
<keyword evidence="9" id="KW-0406">Ion transport</keyword>
<dbReference type="Gene3D" id="1.20.120.350">
    <property type="entry name" value="Voltage-gated potassium channels. Chain C"/>
    <property type="match status" value="1"/>
</dbReference>
<evidence type="ECO:0000256" key="7">
    <source>
        <dbReference type="ARBA" id="ARBA00022989"/>
    </source>
</evidence>
<evidence type="ECO:0000256" key="15">
    <source>
        <dbReference type="SAM" id="Phobius"/>
    </source>
</evidence>
<feature type="region of interest" description="Disordered" evidence="14">
    <location>
        <begin position="1"/>
        <end position="76"/>
    </location>
</feature>
<feature type="transmembrane region" description="Helical" evidence="15">
    <location>
        <begin position="253"/>
        <end position="271"/>
    </location>
</feature>
<name>A0A167KUK7_CALVF</name>
<evidence type="ECO:0000256" key="9">
    <source>
        <dbReference type="ARBA" id="ARBA00023065"/>
    </source>
</evidence>
<dbReference type="Proteomes" id="UP000076738">
    <property type="component" value="Unassembled WGS sequence"/>
</dbReference>
<feature type="region of interest" description="Disordered" evidence="14">
    <location>
        <begin position="94"/>
        <end position="132"/>
    </location>
</feature>
<keyword evidence="5 15" id="KW-0812">Transmembrane</keyword>
<feature type="transmembrane region" description="Helical" evidence="15">
    <location>
        <begin position="220"/>
        <end position="244"/>
    </location>
</feature>
<feature type="domain" description="Ion transport" evidence="16">
    <location>
        <begin position="160"/>
        <end position="318"/>
    </location>
</feature>
<keyword evidence="10 15" id="KW-0472">Membrane</keyword>
<feature type="region of interest" description="Disordered" evidence="14">
    <location>
        <begin position="369"/>
        <end position="393"/>
    </location>
</feature>
<feature type="compositionally biased region" description="Polar residues" evidence="14">
    <location>
        <begin position="64"/>
        <end position="76"/>
    </location>
</feature>
<evidence type="ECO:0000259" key="16">
    <source>
        <dbReference type="Pfam" id="PF00520"/>
    </source>
</evidence>
<evidence type="ECO:0000256" key="1">
    <source>
        <dbReference type="ARBA" id="ARBA00004651"/>
    </source>
</evidence>
<keyword evidence="3" id="KW-0813">Transport</keyword>
<dbReference type="GO" id="GO:0034702">
    <property type="term" value="C:monoatomic ion channel complex"/>
    <property type="evidence" value="ECO:0007669"/>
    <property type="project" value="UniProtKB-KW"/>
</dbReference>
<dbReference type="Pfam" id="PF00520">
    <property type="entry name" value="Ion_trans"/>
    <property type="match status" value="1"/>
</dbReference>
<evidence type="ECO:0000256" key="12">
    <source>
        <dbReference type="ARBA" id="ARBA00031989"/>
    </source>
</evidence>
<keyword evidence="4" id="KW-1003">Cell membrane</keyword>
<organism evidence="17 18">
    <name type="scientific">Calocera viscosa (strain TUFC12733)</name>
    <dbReference type="NCBI Taxonomy" id="1330018"/>
    <lineage>
        <taxon>Eukaryota</taxon>
        <taxon>Fungi</taxon>
        <taxon>Dikarya</taxon>
        <taxon>Basidiomycota</taxon>
        <taxon>Agaricomycotina</taxon>
        <taxon>Dacrymycetes</taxon>
        <taxon>Dacrymycetales</taxon>
        <taxon>Dacrymycetaceae</taxon>
        <taxon>Calocera</taxon>
    </lineage>
</organism>